<comment type="subcellular location">
    <subcellularLocation>
        <location evidence="1">Nucleus</location>
    </subcellularLocation>
</comment>
<accession>A0A445D1U4</accession>
<evidence type="ECO:0000256" key="1">
    <source>
        <dbReference type="ARBA" id="ARBA00004123"/>
    </source>
</evidence>
<dbReference type="GO" id="GO:0042796">
    <property type="term" value="P:snRNA transcription by RNA polymerase III"/>
    <property type="evidence" value="ECO:0007669"/>
    <property type="project" value="TreeGrafter"/>
</dbReference>
<dbReference type="GO" id="GO:0042795">
    <property type="term" value="P:snRNA transcription by RNA polymerase II"/>
    <property type="evidence" value="ECO:0007669"/>
    <property type="project" value="TreeGrafter"/>
</dbReference>
<feature type="domain" description="Myb-like" evidence="7">
    <location>
        <begin position="350"/>
        <end position="442"/>
    </location>
</feature>
<evidence type="ECO:0008006" key="11">
    <source>
        <dbReference type="Google" id="ProtNLM"/>
    </source>
</evidence>
<dbReference type="EMBL" id="SDMP01000005">
    <property type="protein sequence ID" value="RYR57151.1"/>
    <property type="molecule type" value="Genomic_DNA"/>
</dbReference>
<dbReference type="GO" id="GO:0005634">
    <property type="term" value="C:nucleus"/>
    <property type="evidence" value="ECO:0007669"/>
    <property type="project" value="UniProtKB-SubCell"/>
</dbReference>
<dbReference type="Gramene" id="arahy.Tifrunner.gnm2.ann2.Ah05g361200.1">
    <property type="protein sequence ID" value="arahy.Tifrunner.gnm2.ann2.Ah05g361200.1-CDS"/>
    <property type="gene ID" value="arahy.Tifrunner.gnm2.ann2.Ah05g361200"/>
</dbReference>
<dbReference type="Proteomes" id="UP000289738">
    <property type="component" value="Chromosome A05"/>
</dbReference>
<feature type="domain" description="Myb-like" evidence="7">
    <location>
        <begin position="498"/>
        <end position="549"/>
    </location>
</feature>
<dbReference type="InterPro" id="IPR017930">
    <property type="entry name" value="Myb_dom"/>
</dbReference>
<evidence type="ECO:0000259" key="8">
    <source>
        <dbReference type="PROSITE" id="PS51294"/>
    </source>
</evidence>
<evidence type="ECO:0000313" key="9">
    <source>
        <dbReference type="EMBL" id="RYR57151.1"/>
    </source>
</evidence>
<dbReference type="Gene3D" id="1.10.10.60">
    <property type="entry name" value="Homeodomain-like"/>
    <property type="match status" value="5"/>
</dbReference>
<dbReference type="GO" id="GO:0000978">
    <property type="term" value="F:RNA polymerase II cis-regulatory region sequence-specific DNA binding"/>
    <property type="evidence" value="ECO:0007669"/>
    <property type="project" value="TreeGrafter"/>
</dbReference>
<dbReference type="SMART" id="SM00717">
    <property type="entry name" value="SANT"/>
    <property type="match status" value="5"/>
</dbReference>
<evidence type="ECO:0000256" key="6">
    <source>
        <dbReference type="SAM" id="MobiDB-lite"/>
    </source>
</evidence>
<reference evidence="9 10" key="1">
    <citation type="submission" date="2019-01" db="EMBL/GenBank/DDBJ databases">
        <title>Sequencing of cultivated peanut Arachis hypogaea provides insights into genome evolution and oil improvement.</title>
        <authorList>
            <person name="Chen X."/>
        </authorList>
    </citation>
    <scope>NUCLEOTIDE SEQUENCE [LARGE SCALE GENOMIC DNA]</scope>
    <source>
        <strain evidence="10">cv. Fuhuasheng</strain>
        <tissue evidence="9">Leaves</tissue>
    </source>
</reference>
<feature type="region of interest" description="Disordered" evidence="6">
    <location>
        <begin position="35"/>
        <end position="54"/>
    </location>
</feature>
<dbReference type="GO" id="GO:0019185">
    <property type="term" value="C:snRNA-activating protein complex"/>
    <property type="evidence" value="ECO:0007669"/>
    <property type="project" value="TreeGrafter"/>
</dbReference>
<name>A0A445D1U4_ARAHY</name>
<feature type="domain" description="HTH myb-type" evidence="8">
    <location>
        <begin position="554"/>
        <end position="594"/>
    </location>
</feature>
<evidence type="ECO:0000313" key="10">
    <source>
        <dbReference type="Proteomes" id="UP000289738"/>
    </source>
</evidence>
<feature type="region of interest" description="Disordered" evidence="6">
    <location>
        <begin position="1"/>
        <end position="25"/>
    </location>
</feature>
<feature type="domain" description="Myb-like" evidence="7">
    <location>
        <begin position="445"/>
        <end position="497"/>
    </location>
</feature>
<keyword evidence="10" id="KW-1185">Reference proteome</keyword>
<feature type="region of interest" description="Disordered" evidence="6">
    <location>
        <begin position="695"/>
        <end position="765"/>
    </location>
</feature>
<dbReference type="InterPro" id="IPR009057">
    <property type="entry name" value="Homeodomain-like_sf"/>
</dbReference>
<keyword evidence="3" id="KW-0238">DNA-binding</keyword>
<dbReference type="OrthoDB" id="2143914at2759"/>
<keyword evidence="2" id="KW-0805">Transcription regulation</keyword>
<proteinExistence type="predicted"/>
<dbReference type="SMR" id="A0A445D1U4"/>
<sequence>MAPRADQDSLSSTDDDESDDEGLKEDLAALSRAFDMSGADSTAPPDPVLQVDFDDDLRGGVSTAPPAAAFTDLVVRTNSDDELRNDPLLATGDAVVSIDAVDSGGYESNEDIEYLQRLQNLYKPLATLPPPSPSPPPVDVFDDDDDDVETVRAIFKRFADYDMRGLGTMTEGDQATSPGPERDIANGSTSSVIVEGGETCPVYHDRTNSTDFMTGNTEMQHSGLAESSNPDASTVSRLPRRRSSFPPLAQALFDALKKNRSLQKFIRSKMIEIEAKIEENKQLRNNVKILKDFQASCIRRTGSALSLKKDPRVLLISAQKSDSKRKSPMCFGPPDNRHVANYKMVLERFPRSLDRKKWSNEEKENLMKGIKQQFQESLVIAMSSEVPHGDGNYMDSIMEYTNQVDITPEIMKKYLPDVNWDKLASTHVPGRTGAECESRWLNCEDPLINHGPWTSEEDRLLLLLVQQMGIRNWFDISKSLGTNRTPFQCLARFQRSLNPSMLNREWTKEEDAQLCSAVAIYGESNWQAVASVLERRTGTQCSNRWKKSLFPERKGSYTQEEDKRLTVAVMLFGRKWNQIARFVPGRTQCQCRDRYVNSLNPSLKWGGWTDEEDSRLQAAIAKHGFCWSKVAEDMPPRTDSQCRKRFKVLFPDQAYLLQEARKKQKSLIAGNFVDRESERPNLTLNDFLPLPTLSPLPCDADDENLPRKRKRKSSNEHKKFRSRRPAKKTRTNHNDGKDIDESKIFNGDVNIPKRTRSKKNSRNTLVHAKEAENTKQNAEIQACSGKLSRIKGAETSKNKLKNKMLKPESLSTVVECSGSQNEDNTTLSSFLHMKLNKRGLKCNKNKGGAASAFATNVVSKQVDNQSSSAEQDGLSQLCGAGGVEHLVTVQNNSASDRLLRKPENVNRLTGGEDDNEDITLDCLVGNKSKECSQVTKGPSVLSSSKSKHASVSLPEVHCTEKAAITADCTGQSTPNLVEDRSVSPSSLAEPTTAFNAEEEDELLATFMRNKSKGARRKVKRKEGNC</sequence>
<dbReference type="InterPro" id="IPR001005">
    <property type="entry name" value="SANT/Myb"/>
</dbReference>
<feature type="compositionally biased region" description="Basic residues" evidence="6">
    <location>
        <begin position="707"/>
        <end position="731"/>
    </location>
</feature>
<dbReference type="STRING" id="3818.A0A445D1U4"/>
<feature type="domain" description="HTH myb-type" evidence="8">
    <location>
        <begin position="445"/>
        <end position="501"/>
    </location>
</feature>
<keyword evidence="5" id="KW-0539">Nucleus</keyword>
<dbReference type="SUPFAM" id="SSF46689">
    <property type="entry name" value="Homeodomain-like"/>
    <property type="match status" value="3"/>
</dbReference>
<dbReference type="AlphaFoldDB" id="A0A445D1U4"/>
<dbReference type="PROSITE" id="PS51294">
    <property type="entry name" value="HTH_MYB"/>
    <property type="match status" value="4"/>
</dbReference>
<organism evidence="9 10">
    <name type="scientific">Arachis hypogaea</name>
    <name type="common">Peanut</name>
    <dbReference type="NCBI Taxonomy" id="3818"/>
    <lineage>
        <taxon>Eukaryota</taxon>
        <taxon>Viridiplantae</taxon>
        <taxon>Streptophyta</taxon>
        <taxon>Embryophyta</taxon>
        <taxon>Tracheophyta</taxon>
        <taxon>Spermatophyta</taxon>
        <taxon>Magnoliopsida</taxon>
        <taxon>eudicotyledons</taxon>
        <taxon>Gunneridae</taxon>
        <taxon>Pentapetalae</taxon>
        <taxon>rosids</taxon>
        <taxon>fabids</taxon>
        <taxon>Fabales</taxon>
        <taxon>Fabaceae</taxon>
        <taxon>Papilionoideae</taxon>
        <taxon>50 kb inversion clade</taxon>
        <taxon>dalbergioids sensu lato</taxon>
        <taxon>Dalbergieae</taxon>
        <taxon>Pterocarpus clade</taxon>
        <taxon>Arachis</taxon>
    </lineage>
</organism>
<evidence type="ECO:0000256" key="5">
    <source>
        <dbReference type="ARBA" id="ARBA00023242"/>
    </source>
</evidence>
<gene>
    <name evidence="9" type="ORF">Ahy_A05g022892</name>
</gene>
<feature type="domain" description="HTH myb-type" evidence="8">
    <location>
        <begin position="600"/>
        <end position="654"/>
    </location>
</feature>
<feature type="region of interest" description="Disordered" evidence="6">
    <location>
        <begin position="220"/>
        <end position="241"/>
    </location>
</feature>
<feature type="domain" description="HTH myb-type" evidence="8">
    <location>
        <begin position="506"/>
        <end position="553"/>
    </location>
</feature>
<evidence type="ECO:0000256" key="2">
    <source>
        <dbReference type="ARBA" id="ARBA00023015"/>
    </source>
</evidence>
<dbReference type="GO" id="GO:0001006">
    <property type="term" value="F:RNA polymerase III type 3 promoter sequence-specific DNA binding"/>
    <property type="evidence" value="ECO:0007669"/>
    <property type="project" value="TreeGrafter"/>
</dbReference>
<evidence type="ECO:0000256" key="4">
    <source>
        <dbReference type="ARBA" id="ARBA00023163"/>
    </source>
</evidence>
<comment type="caution">
    <text evidence="9">The sequence shown here is derived from an EMBL/GenBank/DDBJ whole genome shotgun (WGS) entry which is preliminary data.</text>
</comment>
<feature type="region of interest" description="Disordered" evidence="6">
    <location>
        <begin position="972"/>
        <end position="1000"/>
    </location>
</feature>
<evidence type="ECO:0000259" key="7">
    <source>
        <dbReference type="PROSITE" id="PS50090"/>
    </source>
</evidence>
<dbReference type="InterPro" id="IPR051575">
    <property type="entry name" value="Myb-like_DNA-bd"/>
</dbReference>
<dbReference type="PROSITE" id="PS50090">
    <property type="entry name" value="MYB_LIKE"/>
    <property type="match status" value="5"/>
</dbReference>
<dbReference type="PANTHER" id="PTHR46621">
    <property type="entry name" value="SNRNA-ACTIVATING PROTEIN COMPLEX SUBUNIT 4"/>
    <property type="match status" value="1"/>
</dbReference>
<feature type="compositionally biased region" description="Basic and acidic residues" evidence="6">
    <location>
        <begin position="732"/>
        <end position="743"/>
    </location>
</feature>
<keyword evidence="4" id="KW-0804">Transcription</keyword>
<feature type="domain" description="Myb-like" evidence="7">
    <location>
        <begin position="600"/>
        <end position="650"/>
    </location>
</feature>
<feature type="compositionally biased region" description="Polar residues" evidence="6">
    <location>
        <begin position="220"/>
        <end position="235"/>
    </location>
</feature>
<dbReference type="Pfam" id="PF13921">
    <property type="entry name" value="Myb_DNA-bind_6"/>
    <property type="match status" value="2"/>
</dbReference>
<feature type="domain" description="Myb-like" evidence="7">
    <location>
        <begin position="553"/>
        <end position="599"/>
    </location>
</feature>
<evidence type="ECO:0000256" key="3">
    <source>
        <dbReference type="ARBA" id="ARBA00023125"/>
    </source>
</evidence>
<dbReference type="PANTHER" id="PTHR46621:SF1">
    <property type="entry name" value="SNRNA-ACTIVATING PROTEIN COMPLEX SUBUNIT 4"/>
    <property type="match status" value="1"/>
</dbReference>
<feature type="compositionally biased region" description="Polar residues" evidence="6">
    <location>
        <begin position="982"/>
        <end position="994"/>
    </location>
</feature>
<protein>
    <recommendedName>
        <fullName evidence="11">Myb-like protein L</fullName>
    </recommendedName>
</protein>
<dbReference type="CDD" id="cd00167">
    <property type="entry name" value="SANT"/>
    <property type="match status" value="5"/>
</dbReference>
<feature type="compositionally biased region" description="Acidic residues" evidence="6">
    <location>
        <begin position="13"/>
        <end position="23"/>
    </location>
</feature>